<protein>
    <submittedName>
        <fullName evidence="1">Transcriptional regulator</fullName>
    </submittedName>
</protein>
<reference evidence="1 2" key="1">
    <citation type="journal article" date="2015" name="Stand. Genomic Sci.">
        <title>Complete genome sequence and description of Salinispira pacifica gen. nov., sp. nov., a novel spirochaete isolated form a hypersaline microbial mat.</title>
        <authorList>
            <person name="Ben Hania W."/>
            <person name="Joseph M."/>
            <person name="Schumann P."/>
            <person name="Bunk B."/>
            <person name="Fiebig A."/>
            <person name="Sproer C."/>
            <person name="Klenk H.P."/>
            <person name="Fardeau M.L."/>
            <person name="Spring S."/>
        </authorList>
    </citation>
    <scope>NUCLEOTIDE SEQUENCE [LARGE SCALE GENOMIC DNA]</scope>
    <source>
        <strain evidence="1 2">L21-RPul-D2</strain>
    </source>
</reference>
<dbReference type="eggNOG" id="COG1475">
    <property type="taxonomic scope" value="Bacteria"/>
</dbReference>
<dbReference type="OrthoDB" id="1100724at2"/>
<proteinExistence type="predicted"/>
<dbReference type="KEGG" id="slr:L21SP2_1643"/>
<evidence type="ECO:0000313" key="2">
    <source>
        <dbReference type="Proteomes" id="UP000018680"/>
    </source>
</evidence>
<accession>V5WGY1</accession>
<dbReference type="STRING" id="1307761.L21SP2_1643"/>
<name>V5WGY1_9SPIO</name>
<gene>
    <name evidence="1" type="ORF">L21SP2_1643</name>
</gene>
<dbReference type="PATRIC" id="fig|1307761.3.peg.1638"/>
<dbReference type="RefSeq" id="WP_024267948.1">
    <property type="nucleotide sequence ID" value="NC_023035.1"/>
</dbReference>
<evidence type="ECO:0000313" key="1">
    <source>
        <dbReference type="EMBL" id="AHC15028.1"/>
    </source>
</evidence>
<dbReference type="InterPro" id="IPR036086">
    <property type="entry name" value="ParB/Sulfiredoxin_sf"/>
</dbReference>
<sequence>MSNSFLDISSRENFTKARKKAFFKRVMSLLQPNKYDLLSLEEVRKLLSPSSESYQGLKAVPIDHIVGSEGRYQDFNKEFLPKRDHLRPRWMNIDKLHLQNVNLPPIQLYEVGGVYFVRDGNHRVSVARSQGIEMIDAEIVSLDSMIEITPEMGKQELREAVIEFEKKSFQEKTGFPGIVPDYDLDFTATGRFNEVLFHILEHKYYINQEFEEELPLSSAVFSWFENVYTPILQVIREYGLLSSFPDRTEGDLYVWIVKHWHNLKSKYGQHVSILEAAEDVVKTKGMDLGERIRYFFQKIFKGKGLGD</sequence>
<dbReference type="SUPFAM" id="SSF110849">
    <property type="entry name" value="ParB/Sulfiredoxin"/>
    <property type="match status" value="1"/>
</dbReference>
<dbReference type="HOGENOM" id="CLU_061968_0_0_12"/>
<dbReference type="Proteomes" id="UP000018680">
    <property type="component" value="Chromosome"/>
</dbReference>
<keyword evidence="2" id="KW-1185">Reference proteome</keyword>
<dbReference type="AlphaFoldDB" id="V5WGY1"/>
<organism evidence="1 2">
    <name type="scientific">Salinispira pacifica</name>
    <dbReference type="NCBI Taxonomy" id="1307761"/>
    <lineage>
        <taxon>Bacteria</taxon>
        <taxon>Pseudomonadati</taxon>
        <taxon>Spirochaetota</taxon>
        <taxon>Spirochaetia</taxon>
        <taxon>Spirochaetales</taxon>
        <taxon>Spirochaetaceae</taxon>
        <taxon>Salinispira</taxon>
    </lineage>
</organism>
<dbReference type="EMBL" id="CP006939">
    <property type="protein sequence ID" value="AHC15028.1"/>
    <property type="molecule type" value="Genomic_DNA"/>
</dbReference>